<evidence type="ECO:0000256" key="2">
    <source>
        <dbReference type="ARBA" id="ARBA00023445"/>
    </source>
</evidence>
<gene>
    <name evidence="4" type="ORF">GQ607_011413</name>
</gene>
<comment type="caution">
    <text evidence="4">The sequence shown here is derived from an EMBL/GenBank/DDBJ whole genome shotgun (WGS) entry which is preliminary data.</text>
</comment>
<dbReference type="GO" id="GO:0016616">
    <property type="term" value="F:oxidoreductase activity, acting on the CH-OH group of donors, NAD or NADP as acceptor"/>
    <property type="evidence" value="ECO:0007669"/>
    <property type="project" value="TreeGrafter"/>
</dbReference>
<dbReference type="SUPFAM" id="SSF51735">
    <property type="entry name" value="NAD(P)-binding Rossmann-fold domains"/>
    <property type="match status" value="1"/>
</dbReference>
<evidence type="ECO:0000313" key="4">
    <source>
        <dbReference type="EMBL" id="KAF0321410.1"/>
    </source>
</evidence>
<dbReference type="Pfam" id="PF01370">
    <property type="entry name" value="Epimerase"/>
    <property type="match status" value="1"/>
</dbReference>
<dbReference type="InterPro" id="IPR050425">
    <property type="entry name" value="NAD(P)_dehydrat-like"/>
</dbReference>
<protein>
    <submittedName>
        <fullName evidence="4">3-beta hydroxysteroid dehydrogenase</fullName>
    </submittedName>
</protein>
<name>A0A8H3W8G2_9PEZI</name>
<dbReference type="AlphaFoldDB" id="A0A8H3W8G2"/>
<sequence length="344" mass="37223">MSGDLVLLTGATGFVGFRTLLSALRAGYRVRCAVRSQSGIKKILTAPSLRDLEPSDSQLQWAVVPDFTTVGAFDKAVKGAKYIIHCASPVVKFQPDGGLGREDEIYVEPAVQGVLGMLQSALSHANDTVKRIVVTSSIVAIMPRSCFRGEGLDRPAFTGQSRLPWPIPPYEDPYSASKTAALEASENWMKEHRPPFDLISIMPGWVLGHEELATSTEAILSGSSNALLYFLVGGERDYPINTGYISVVDLADAHVMALSPSVSGGQSVILSQHLNFKEAREITKKAFPEAFEKRILSESGVQPTVSIPTDASDGEKLLGRRFATAEEVVKEVAAQYVKLAEQRS</sequence>
<evidence type="ECO:0000313" key="5">
    <source>
        <dbReference type="Proteomes" id="UP000434172"/>
    </source>
</evidence>
<dbReference type="OrthoDB" id="2735536at2759"/>
<keyword evidence="1" id="KW-0560">Oxidoreductase</keyword>
<comment type="similarity">
    <text evidence="2">Belongs to the NAD(P)-dependent epimerase/dehydratase family. Dihydroflavonol-4-reductase subfamily.</text>
</comment>
<reference evidence="4 5" key="1">
    <citation type="submission" date="2019-12" db="EMBL/GenBank/DDBJ databases">
        <title>A genome sequence resource for the geographically widespread anthracnose pathogen Colletotrichum asianum.</title>
        <authorList>
            <person name="Meng Y."/>
        </authorList>
    </citation>
    <scope>NUCLEOTIDE SEQUENCE [LARGE SCALE GENOMIC DNA]</scope>
    <source>
        <strain evidence="4 5">ICMP 18580</strain>
    </source>
</reference>
<proteinExistence type="inferred from homology"/>
<dbReference type="InterPro" id="IPR001509">
    <property type="entry name" value="Epimerase_deHydtase"/>
</dbReference>
<dbReference type="Gene3D" id="3.40.50.720">
    <property type="entry name" value="NAD(P)-binding Rossmann-like Domain"/>
    <property type="match status" value="1"/>
</dbReference>
<keyword evidence="5" id="KW-1185">Reference proteome</keyword>
<feature type="domain" description="NAD-dependent epimerase/dehydratase" evidence="3">
    <location>
        <begin position="6"/>
        <end position="260"/>
    </location>
</feature>
<dbReference type="Proteomes" id="UP000434172">
    <property type="component" value="Unassembled WGS sequence"/>
</dbReference>
<dbReference type="PANTHER" id="PTHR10366:SF564">
    <property type="entry name" value="STEROL-4-ALPHA-CARBOXYLATE 3-DEHYDROGENASE, DECARBOXYLATING"/>
    <property type="match status" value="1"/>
</dbReference>
<evidence type="ECO:0000256" key="1">
    <source>
        <dbReference type="ARBA" id="ARBA00023002"/>
    </source>
</evidence>
<dbReference type="PANTHER" id="PTHR10366">
    <property type="entry name" value="NAD DEPENDENT EPIMERASE/DEHYDRATASE"/>
    <property type="match status" value="1"/>
</dbReference>
<dbReference type="InterPro" id="IPR036291">
    <property type="entry name" value="NAD(P)-bd_dom_sf"/>
</dbReference>
<accession>A0A8H3W8G2</accession>
<evidence type="ECO:0000259" key="3">
    <source>
        <dbReference type="Pfam" id="PF01370"/>
    </source>
</evidence>
<organism evidence="4 5">
    <name type="scientific">Colletotrichum asianum</name>
    <dbReference type="NCBI Taxonomy" id="702518"/>
    <lineage>
        <taxon>Eukaryota</taxon>
        <taxon>Fungi</taxon>
        <taxon>Dikarya</taxon>
        <taxon>Ascomycota</taxon>
        <taxon>Pezizomycotina</taxon>
        <taxon>Sordariomycetes</taxon>
        <taxon>Hypocreomycetidae</taxon>
        <taxon>Glomerellales</taxon>
        <taxon>Glomerellaceae</taxon>
        <taxon>Colletotrichum</taxon>
        <taxon>Colletotrichum gloeosporioides species complex</taxon>
    </lineage>
</organism>
<dbReference type="EMBL" id="WOWK01000072">
    <property type="protein sequence ID" value="KAF0321410.1"/>
    <property type="molecule type" value="Genomic_DNA"/>
</dbReference>